<dbReference type="Proteomes" id="UP001642483">
    <property type="component" value="Unassembled WGS sequence"/>
</dbReference>
<gene>
    <name evidence="2" type="ORF">CVLEPA_LOCUS20674</name>
</gene>
<feature type="transmembrane region" description="Helical" evidence="1">
    <location>
        <begin position="209"/>
        <end position="228"/>
    </location>
</feature>
<sequence length="700" mass="79696">METSRVQQNLTVTVSMMTQKPHDDTLFVNRYIGALAVTFLLVAMGIYLVLCLLFYEYRVGMKNRQIGQLNRQRKHLIYDRVADWMRWLCLIASILALVRLCLEIVEIKLGQSSSTICDPIRKSKAVLLCVVFTCLYLVLWLRQRMLYRTPAMLHLSNKIIRFFSRSVIIIMAIASVLTITLYVAARGYQSSGRGCRLEWSSIWTKLPGLLQFIFTTLFQVILLGLFIYPLHKHRVAMKTLVSKTSNKETDPIKRVTIATSVAVVSDAVTGLIALVAFAKSFEIIDQLIYDVDMLVNLLAIICSFADWRTRMAPFLVRQDKVVGTVKRKLIDDQRTGAISVSNYTYHSKLYNCPMVSLTNNALVQRNHSTTTVASEPDDETVRLSQYIGALVVTCVLVGMGIYLVGCLLIYEYRVGMKNRQIKQIDRQRKSLIHNRVADWMRWLCLIASVLALVRFGLEIVEIELGQSSSTICNPIRKSKGVLQCAVITCLYLVLWLRQRMLYRTPAMLHLSNKITRFLSGSVVVIMAIASVLTITLYVAARRYRNSGLGCRLEWSSIWSKLPGLLQFIFTTLFQVILLGLFIYPLYKHRVAMKRVILNKPKKEIEVMKRVTIATFVAVITDGITGLIVLVAFAKSFKAIDQLIYDVDMLVNLLAVVCSFADWQTRLVSFIVSQDKIIETIKRQLMESQRSRITSVSNDVQ</sequence>
<comment type="caution">
    <text evidence="2">The sequence shown here is derived from an EMBL/GenBank/DDBJ whole genome shotgun (WGS) entry which is preliminary data.</text>
</comment>
<feature type="transmembrane region" description="Helical" evidence="1">
    <location>
        <begin position="31"/>
        <end position="55"/>
    </location>
</feature>
<name>A0ABP0GA62_CLALP</name>
<organism evidence="2 3">
    <name type="scientific">Clavelina lepadiformis</name>
    <name type="common">Light-bulb sea squirt</name>
    <name type="synonym">Ascidia lepadiformis</name>
    <dbReference type="NCBI Taxonomy" id="159417"/>
    <lineage>
        <taxon>Eukaryota</taxon>
        <taxon>Metazoa</taxon>
        <taxon>Chordata</taxon>
        <taxon>Tunicata</taxon>
        <taxon>Ascidiacea</taxon>
        <taxon>Aplousobranchia</taxon>
        <taxon>Clavelinidae</taxon>
        <taxon>Clavelina</taxon>
    </lineage>
</organism>
<feature type="transmembrane region" description="Helical" evidence="1">
    <location>
        <begin position="162"/>
        <end position="184"/>
    </location>
</feature>
<protein>
    <submittedName>
        <fullName evidence="2">Uncharacterized protein</fullName>
    </submittedName>
</protein>
<feature type="transmembrane region" description="Helical" evidence="1">
    <location>
        <begin position="84"/>
        <end position="105"/>
    </location>
</feature>
<keyword evidence="1" id="KW-1133">Transmembrane helix</keyword>
<feature type="transmembrane region" description="Helical" evidence="1">
    <location>
        <begin position="480"/>
        <end position="496"/>
    </location>
</feature>
<evidence type="ECO:0000313" key="2">
    <source>
        <dbReference type="EMBL" id="CAK8688687.1"/>
    </source>
</evidence>
<feature type="transmembrane region" description="Helical" evidence="1">
    <location>
        <begin position="606"/>
        <end position="632"/>
    </location>
</feature>
<dbReference type="EMBL" id="CAWYQH010000108">
    <property type="protein sequence ID" value="CAK8688687.1"/>
    <property type="molecule type" value="Genomic_DNA"/>
</dbReference>
<evidence type="ECO:0000313" key="3">
    <source>
        <dbReference type="Proteomes" id="UP001642483"/>
    </source>
</evidence>
<feature type="transmembrane region" description="Helical" evidence="1">
    <location>
        <begin position="439"/>
        <end position="460"/>
    </location>
</feature>
<feature type="transmembrane region" description="Helical" evidence="1">
    <location>
        <begin position="125"/>
        <end position="141"/>
    </location>
</feature>
<feature type="transmembrane region" description="Helical" evidence="1">
    <location>
        <begin position="386"/>
        <end position="410"/>
    </location>
</feature>
<reference evidence="2 3" key="1">
    <citation type="submission" date="2024-02" db="EMBL/GenBank/DDBJ databases">
        <authorList>
            <person name="Daric V."/>
            <person name="Darras S."/>
        </authorList>
    </citation>
    <scope>NUCLEOTIDE SEQUENCE [LARGE SCALE GENOMIC DNA]</scope>
</reference>
<proteinExistence type="predicted"/>
<accession>A0ABP0GA62</accession>
<evidence type="ECO:0000256" key="1">
    <source>
        <dbReference type="SAM" id="Phobius"/>
    </source>
</evidence>
<keyword evidence="3" id="KW-1185">Reference proteome</keyword>
<feature type="transmembrane region" description="Helical" evidence="1">
    <location>
        <begin position="564"/>
        <end position="586"/>
    </location>
</feature>
<feature type="transmembrane region" description="Helical" evidence="1">
    <location>
        <begin position="517"/>
        <end position="539"/>
    </location>
</feature>
<keyword evidence="1" id="KW-0472">Membrane</keyword>
<feature type="transmembrane region" description="Helical" evidence="1">
    <location>
        <begin position="255"/>
        <end position="278"/>
    </location>
</feature>
<keyword evidence="1" id="KW-0812">Transmembrane</keyword>